<dbReference type="Gene3D" id="3.40.50.300">
    <property type="entry name" value="P-loop containing nucleotide triphosphate hydrolases"/>
    <property type="match status" value="1"/>
</dbReference>
<feature type="transmembrane region" description="Helical" evidence="2">
    <location>
        <begin position="77"/>
        <end position="96"/>
    </location>
</feature>
<proteinExistence type="predicted"/>
<feature type="region of interest" description="Disordered" evidence="1">
    <location>
        <begin position="715"/>
        <end position="750"/>
    </location>
</feature>
<feature type="transmembrane region" description="Helical" evidence="2">
    <location>
        <begin position="39"/>
        <end position="56"/>
    </location>
</feature>
<keyword evidence="2" id="KW-1133">Transmembrane helix</keyword>
<keyword evidence="2" id="KW-0472">Membrane</keyword>
<accession>A0ABS1YP39</accession>
<protein>
    <recommendedName>
        <fullName evidence="5">FtsK domain-containing protein</fullName>
    </recommendedName>
</protein>
<dbReference type="InterPro" id="IPR027417">
    <property type="entry name" value="P-loop_NTPase"/>
</dbReference>
<dbReference type="EMBL" id="JAEVHL010000235">
    <property type="protein sequence ID" value="MBM0279057.1"/>
    <property type="molecule type" value="Genomic_DNA"/>
</dbReference>
<organism evidence="3 4">
    <name type="scientific">Micromonospora tarensis</name>
    <dbReference type="NCBI Taxonomy" id="2806100"/>
    <lineage>
        <taxon>Bacteria</taxon>
        <taxon>Bacillati</taxon>
        <taxon>Actinomycetota</taxon>
        <taxon>Actinomycetes</taxon>
        <taxon>Micromonosporales</taxon>
        <taxon>Micromonosporaceae</taxon>
        <taxon>Micromonospora</taxon>
    </lineage>
</organism>
<evidence type="ECO:0000313" key="3">
    <source>
        <dbReference type="EMBL" id="MBM0279057.1"/>
    </source>
</evidence>
<feature type="compositionally biased region" description="Low complexity" evidence="1">
    <location>
        <begin position="737"/>
        <end position="750"/>
    </location>
</feature>
<sequence length="750" mass="81572">MTKRRAQVGIEWKTFWAVVAPFISAVWVAVWLITGSPVWIAGLATAVLAAAAAFGARLLVRISPMFSRLNSAAKSRVVGWLVAAVTVYAAWSTLTVTVPDLWPVWALLLPALGGSTWVMARAHEYLLRYAPPPSQPAAMTALSATAHAQLALSAEDLSGPRDGEPHLAWLLRLAVRRAGLEWLRISNPALVGPADRPFGAKVEAWAPIELRRVVNGKVRIEQAPQLDDHDARRIALALRDITRRDIAPDWVSVKEDPGRVGVYTIQANTEDVMKRIRPYTERVDELVDAAGRPIWRRLADPSYALWGMDGMPIGVDVGRHAWILGASTGGKSAFLHREWADVTRCEDTLIWVAGTQKLYDLVGQWLEPYLDTGVRPPLDWVRADAEGVLQMLIAVMDVARWRQDQPFSVRHNFQKIMVYIDEGSFALTTKNKLNYQGAEVTAGDMYAKCTQAVASAGIYLVVATQRGVHHAFGDAGGDASANIGREIVLMSGDEQEAGRVTGNYKLPPLRHRGECYARLGDGEPVRAKIEYVQSCDPSKPVLHDGPKVDEVSWNRRHHQRELDAGSARAAGRVYASRHQYVTDDYLADLRSARASGKKTRTNTPERDAEQAMASAVSSIFSRLGGRPMTAPTTPTAAVAAPAASEAPAGDSVEPTPLAGYRTRADRVEAAVRHIWRTTSTPAGPRDILAALHDAGDTSATSQLVANALTQLAQQSRVVRPQTPDGREATGQYLPPEAATTTATTVTASNS</sequence>
<dbReference type="RefSeq" id="WP_203151379.1">
    <property type="nucleotide sequence ID" value="NZ_JAEVHL010000235.1"/>
</dbReference>
<evidence type="ECO:0000313" key="4">
    <source>
        <dbReference type="Proteomes" id="UP000622245"/>
    </source>
</evidence>
<reference evidence="3 4" key="1">
    <citation type="submission" date="2021-01" db="EMBL/GenBank/DDBJ databases">
        <title>Draft genome sequence of Micromonospora sp. strain STR1s_6.</title>
        <authorList>
            <person name="Karlyshev A."/>
            <person name="Jawad R."/>
        </authorList>
    </citation>
    <scope>NUCLEOTIDE SEQUENCE [LARGE SCALE GENOMIC DNA]</scope>
    <source>
        <strain evidence="3 4">STR1S-6</strain>
    </source>
</reference>
<gene>
    <name evidence="3" type="ORF">JM949_29225</name>
</gene>
<evidence type="ECO:0000256" key="2">
    <source>
        <dbReference type="SAM" id="Phobius"/>
    </source>
</evidence>
<dbReference type="Proteomes" id="UP000622245">
    <property type="component" value="Unassembled WGS sequence"/>
</dbReference>
<feature type="transmembrane region" description="Helical" evidence="2">
    <location>
        <begin position="12"/>
        <end position="33"/>
    </location>
</feature>
<keyword evidence="4" id="KW-1185">Reference proteome</keyword>
<name>A0ABS1YP39_9ACTN</name>
<evidence type="ECO:0008006" key="5">
    <source>
        <dbReference type="Google" id="ProtNLM"/>
    </source>
</evidence>
<keyword evidence="2" id="KW-0812">Transmembrane</keyword>
<evidence type="ECO:0000256" key="1">
    <source>
        <dbReference type="SAM" id="MobiDB-lite"/>
    </source>
</evidence>
<comment type="caution">
    <text evidence="3">The sequence shown here is derived from an EMBL/GenBank/DDBJ whole genome shotgun (WGS) entry which is preliminary data.</text>
</comment>